<dbReference type="EMBL" id="UFQT01000067">
    <property type="protein sequence ID" value="SSX19349.1"/>
    <property type="molecule type" value="Genomic_DNA"/>
</dbReference>
<protein>
    <submittedName>
        <fullName evidence="4">CSON013517 protein</fullName>
    </submittedName>
</protein>
<evidence type="ECO:0000259" key="3">
    <source>
        <dbReference type="PROSITE" id="PS50838"/>
    </source>
</evidence>
<accession>A0A336LS02</accession>
<proteinExistence type="predicted"/>
<keyword evidence="1" id="KW-0175">Coiled coil</keyword>
<name>A0A336LS02_CULSO</name>
<dbReference type="InterPro" id="IPR041898">
    <property type="entry name" value="MAGE_WH1"/>
</dbReference>
<evidence type="ECO:0000256" key="2">
    <source>
        <dbReference type="SAM" id="MobiDB-lite"/>
    </source>
</evidence>
<dbReference type="SMART" id="SM01373">
    <property type="entry name" value="MAGE"/>
    <property type="match status" value="1"/>
</dbReference>
<evidence type="ECO:0000313" key="4">
    <source>
        <dbReference type="EMBL" id="SSX19349.1"/>
    </source>
</evidence>
<dbReference type="InterPro" id="IPR002190">
    <property type="entry name" value="MHD_dom"/>
</dbReference>
<dbReference type="OMA" id="KDPIAWE"/>
<feature type="domain" description="MAGE" evidence="3">
    <location>
        <begin position="180"/>
        <end position="382"/>
    </location>
</feature>
<organism evidence="4">
    <name type="scientific">Culicoides sonorensis</name>
    <name type="common">Biting midge</name>
    <dbReference type="NCBI Taxonomy" id="179676"/>
    <lineage>
        <taxon>Eukaryota</taxon>
        <taxon>Metazoa</taxon>
        <taxon>Ecdysozoa</taxon>
        <taxon>Arthropoda</taxon>
        <taxon>Hexapoda</taxon>
        <taxon>Insecta</taxon>
        <taxon>Pterygota</taxon>
        <taxon>Neoptera</taxon>
        <taxon>Endopterygota</taxon>
        <taxon>Diptera</taxon>
        <taxon>Nematocera</taxon>
        <taxon>Chironomoidea</taxon>
        <taxon>Ceratopogonidae</taxon>
        <taxon>Ceratopogoninae</taxon>
        <taxon>Culicoides</taxon>
        <taxon>Monoculicoides</taxon>
    </lineage>
</organism>
<dbReference type="InterPro" id="IPR041899">
    <property type="entry name" value="MAGE_WH2"/>
</dbReference>
<dbReference type="VEuPathDB" id="VectorBase:CSON013517"/>
<dbReference type="Pfam" id="PF06632">
    <property type="entry name" value="XRCC4"/>
    <property type="match status" value="1"/>
</dbReference>
<dbReference type="PANTHER" id="PTHR11736:SF14">
    <property type="entry name" value="NSE3 HOMOLOG, SMC5-SMC6 COMPLEX COMPONENT"/>
    <property type="match status" value="1"/>
</dbReference>
<feature type="coiled-coil region" evidence="1">
    <location>
        <begin position="140"/>
        <end position="174"/>
    </location>
</feature>
<dbReference type="AlphaFoldDB" id="A0A336LS02"/>
<feature type="region of interest" description="Disordered" evidence="2">
    <location>
        <begin position="384"/>
        <end position="426"/>
    </location>
</feature>
<dbReference type="Gene3D" id="1.10.10.1210">
    <property type="entry name" value="MAGE homology domain, winged helix WH2 motif"/>
    <property type="match status" value="1"/>
</dbReference>
<dbReference type="InterPro" id="IPR053961">
    <property type="entry name" value="XRCC4_N"/>
</dbReference>
<dbReference type="Pfam" id="PF01454">
    <property type="entry name" value="MAGE"/>
    <property type="match status" value="1"/>
</dbReference>
<sequence length="426" mass="49241">MSTSKQEQFFIKVEFELPQKGTSIIRSTNWNSTNPEVQILFDFSPDIYTGLVNRDLWNSFADCFEQDPIQFFEQNKSALTKTGQNYKYTVRKNTDDCLTLVWSKVLDEESGVQAKCGEVELIRSKDLSVFEFLHNCVGILSDLSEQLENEKKRADKAEAESSQLMRDYETILQESQSDHIDELVSKTIKFILPYASSKFPFKRIDIINNALIGNATIFPKVMEKVKKELNEVYQLDLVESKDSKSTKQYLCVAQTPALIIEELTETQLSQITLLFIILSYIFMKGGEVTDTSLYEYLERFEIYLEKVHDYFGNIKSLIQSIFTKQHYLNMAKSVTEGSHKEIINVKWGERAEYEFDKNEILIHVSELLNVSPTLFLNQYQEAQKPETNGTYENGGEVQEEDTMPSQANSQRKTRSRRSQVMEVESD</sequence>
<dbReference type="GO" id="GO:0005634">
    <property type="term" value="C:nucleus"/>
    <property type="evidence" value="ECO:0007669"/>
    <property type="project" value="TreeGrafter"/>
</dbReference>
<dbReference type="PROSITE" id="PS50838">
    <property type="entry name" value="MAGE"/>
    <property type="match status" value="1"/>
</dbReference>
<dbReference type="FunFam" id="1.10.10.1210:FF:000001">
    <property type="entry name" value="melanoma-associated antigen D1"/>
    <property type="match status" value="1"/>
</dbReference>
<reference evidence="4" key="1">
    <citation type="submission" date="2018-07" db="EMBL/GenBank/DDBJ databases">
        <authorList>
            <person name="Quirk P.G."/>
            <person name="Krulwich T.A."/>
        </authorList>
    </citation>
    <scope>NUCLEOTIDE SEQUENCE</scope>
</reference>
<dbReference type="Gene3D" id="1.10.10.1200">
    <property type="entry name" value="MAGE homology domain, winged helix WH1 motif"/>
    <property type="match status" value="1"/>
</dbReference>
<evidence type="ECO:0000256" key="1">
    <source>
        <dbReference type="SAM" id="Coils"/>
    </source>
</evidence>
<dbReference type="InterPro" id="IPR037445">
    <property type="entry name" value="MAGE"/>
</dbReference>
<gene>
    <name evidence="4" type="primary">CSON013517</name>
</gene>
<dbReference type="PANTHER" id="PTHR11736">
    <property type="entry name" value="MELANOMA-ASSOCIATED ANTIGEN MAGE ANTIGEN"/>
    <property type="match status" value="1"/>
</dbReference>